<dbReference type="Proteomes" id="UP000630528">
    <property type="component" value="Unassembled WGS sequence"/>
</dbReference>
<evidence type="ECO:0000313" key="2">
    <source>
        <dbReference type="EMBL" id="MBK6006659.1"/>
    </source>
</evidence>
<organism evidence="2 3">
    <name type="scientific">Ramlibacter ginsenosidimutans</name>
    <dbReference type="NCBI Taxonomy" id="502333"/>
    <lineage>
        <taxon>Bacteria</taxon>
        <taxon>Pseudomonadati</taxon>
        <taxon>Pseudomonadota</taxon>
        <taxon>Betaproteobacteria</taxon>
        <taxon>Burkholderiales</taxon>
        <taxon>Comamonadaceae</taxon>
        <taxon>Ramlibacter</taxon>
    </lineage>
</organism>
<accession>A0A934TSD3</accession>
<sequence>MLIALCLAPLLAAAQTPYGDWYVGRDDAGAPYMFTMNQSDGIFGKWCDNDTEKCFWMLAVKTRCDAGATIPVLISSNLGAASTTLICSSPKLISGATYHRMIIADFNLMTRLARESTGQIGIAMAMEGGAFRVSRFSLHGSSQALTQMEQAEADTVRAKRSKGTRDTEI</sequence>
<gene>
    <name evidence="2" type="ORF">JJB11_11205</name>
</gene>
<evidence type="ECO:0000313" key="3">
    <source>
        <dbReference type="Proteomes" id="UP000630528"/>
    </source>
</evidence>
<evidence type="ECO:0000256" key="1">
    <source>
        <dbReference type="SAM" id="MobiDB-lite"/>
    </source>
</evidence>
<dbReference type="AlphaFoldDB" id="A0A934TSD3"/>
<reference evidence="2" key="2">
    <citation type="submission" date="2021-01" db="EMBL/GenBank/DDBJ databases">
        <authorList>
            <person name="Kang M."/>
        </authorList>
    </citation>
    <scope>NUCLEOTIDE SEQUENCE</scope>
    <source>
        <strain evidence="2">KACC 17527</strain>
    </source>
</reference>
<keyword evidence="3" id="KW-1185">Reference proteome</keyword>
<dbReference type="RefSeq" id="WP_201170534.1">
    <property type="nucleotide sequence ID" value="NZ_JAEPWM010000003.1"/>
</dbReference>
<protein>
    <submittedName>
        <fullName evidence="2">Uncharacterized protein</fullName>
    </submittedName>
</protein>
<dbReference type="EMBL" id="JAEPWM010000003">
    <property type="protein sequence ID" value="MBK6006659.1"/>
    <property type="molecule type" value="Genomic_DNA"/>
</dbReference>
<proteinExistence type="predicted"/>
<name>A0A934TSD3_9BURK</name>
<reference evidence="2" key="1">
    <citation type="journal article" date="2012" name="J. Microbiol. Biotechnol.">
        <title>Ramlibacter ginsenosidimutans sp. nov., with ginsenoside-converting activity.</title>
        <authorList>
            <person name="Wang L."/>
            <person name="An D.S."/>
            <person name="Kim S.G."/>
            <person name="Jin F.X."/>
            <person name="Kim S.C."/>
            <person name="Lee S.T."/>
            <person name="Im W.T."/>
        </authorList>
    </citation>
    <scope>NUCLEOTIDE SEQUENCE</scope>
    <source>
        <strain evidence="2">KACC 17527</strain>
    </source>
</reference>
<comment type="caution">
    <text evidence="2">The sequence shown here is derived from an EMBL/GenBank/DDBJ whole genome shotgun (WGS) entry which is preliminary data.</text>
</comment>
<feature type="region of interest" description="Disordered" evidence="1">
    <location>
        <begin position="149"/>
        <end position="169"/>
    </location>
</feature>